<keyword evidence="2" id="KW-0238">DNA-binding</keyword>
<evidence type="ECO:0000256" key="1">
    <source>
        <dbReference type="ARBA" id="ARBA00005442"/>
    </source>
</evidence>
<dbReference type="Gene3D" id="6.10.10.80">
    <property type="entry name" value="Small, acid-soluble spore protein, alpha/beta type-like"/>
    <property type="match status" value="1"/>
</dbReference>
<dbReference type="KEGG" id="tab:CIG75_01520"/>
<dbReference type="RefSeq" id="WP_094235040.1">
    <property type="nucleotide sequence ID" value="NZ_CP022657.1"/>
</dbReference>
<sequence>MAKNKSWDVRDPEVRQMVEGMKMELAREFGLGVPLDGYWGNCASKELGKIGSQLKKRLPVLLERSSMQKKVRKKRN</sequence>
<reference evidence="3 4" key="1">
    <citation type="journal article" date="2015" name="Int. J. Syst. Evol. Microbiol.">
        <title>Tumebacillus algifaecis sp. nov., isolated from decomposing algal scum.</title>
        <authorList>
            <person name="Wu Y.F."/>
            <person name="Zhang B."/>
            <person name="Xing P."/>
            <person name="Wu Q.L."/>
            <person name="Liu S.J."/>
        </authorList>
    </citation>
    <scope>NUCLEOTIDE SEQUENCE [LARGE SCALE GENOMIC DNA]</scope>
    <source>
        <strain evidence="3 4">THMBR28</strain>
    </source>
</reference>
<evidence type="ECO:0000256" key="2">
    <source>
        <dbReference type="ARBA" id="ARBA00023125"/>
    </source>
</evidence>
<evidence type="ECO:0000313" key="4">
    <source>
        <dbReference type="Proteomes" id="UP000214688"/>
    </source>
</evidence>
<dbReference type="PROSITE" id="PS00304">
    <property type="entry name" value="SASP_1"/>
    <property type="match status" value="1"/>
</dbReference>
<dbReference type="InterPro" id="IPR018126">
    <property type="entry name" value="SASP_alpha/beta-type_CS"/>
</dbReference>
<comment type="similarity">
    <text evidence="1">Belongs to the alpha/beta-type SASP family.</text>
</comment>
<dbReference type="Pfam" id="PF00269">
    <property type="entry name" value="SASP"/>
    <property type="match status" value="1"/>
</dbReference>
<dbReference type="InterPro" id="IPR001448">
    <property type="entry name" value="SASP_alpha/beta-type"/>
</dbReference>
<dbReference type="AlphaFoldDB" id="A0A223CWS8"/>
<accession>A0A223CWS8</accession>
<dbReference type="Proteomes" id="UP000214688">
    <property type="component" value="Chromosome"/>
</dbReference>
<dbReference type="EMBL" id="CP022657">
    <property type="protein sequence ID" value="ASS73780.1"/>
    <property type="molecule type" value="Genomic_DNA"/>
</dbReference>
<evidence type="ECO:0008006" key="5">
    <source>
        <dbReference type="Google" id="ProtNLM"/>
    </source>
</evidence>
<dbReference type="OrthoDB" id="2939151at2"/>
<dbReference type="GO" id="GO:0003690">
    <property type="term" value="F:double-stranded DNA binding"/>
    <property type="evidence" value="ECO:0007669"/>
    <property type="project" value="InterPro"/>
</dbReference>
<dbReference type="GO" id="GO:0006265">
    <property type="term" value="P:DNA topological change"/>
    <property type="evidence" value="ECO:0007669"/>
    <property type="project" value="InterPro"/>
</dbReference>
<gene>
    <name evidence="3" type="ORF">CIG75_01520</name>
</gene>
<keyword evidence="4" id="KW-1185">Reference proteome</keyword>
<dbReference type="InterPro" id="IPR038300">
    <property type="entry name" value="SASP_sf_alpha/beta"/>
</dbReference>
<protein>
    <recommendedName>
        <fullName evidence="5">Spore protein</fullName>
    </recommendedName>
</protein>
<organism evidence="3 4">
    <name type="scientific">Tumebacillus algifaecis</name>
    <dbReference type="NCBI Taxonomy" id="1214604"/>
    <lineage>
        <taxon>Bacteria</taxon>
        <taxon>Bacillati</taxon>
        <taxon>Bacillota</taxon>
        <taxon>Bacilli</taxon>
        <taxon>Bacillales</taxon>
        <taxon>Alicyclobacillaceae</taxon>
        <taxon>Tumebacillus</taxon>
    </lineage>
</organism>
<evidence type="ECO:0000313" key="3">
    <source>
        <dbReference type="EMBL" id="ASS73780.1"/>
    </source>
</evidence>
<proteinExistence type="inferred from homology"/>
<name>A0A223CWS8_9BACL</name>